<keyword evidence="3" id="KW-0479">Metal-binding</keyword>
<dbReference type="InterPro" id="IPR043461">
    <property type="entry name" value="LpxH-like"/>
</dbReference>
<dbReference type="AlphaFoldDB" id="A0A7U3YL51"/>
<evidence type="ECO:0000256" key="3">
    <source>
        <dbReference type="ARBA" id="ARBA00022723"/>
    </source>
</evidence>
<dbReference type="Pfam" id="PF00149">
    <property type="entry name" value="Metallophos"/>
    <property type="match status" value="1"/>
</dbReference>
<evidence type="ECO:0000259" key="6">
    <source>
        <dbReference type="Pfam" id="PF00149"/>
    </source>
</evidence>
<dbReference type="CDD" id="cd07398">
    <property type="entry name" value="MPP_YbbF-LpxH"/>
    <property type="match status" value="1"/>
</dbReference>
<evidence type="ECO:0000313" key="8">
    <source>
        <dbReference type="Proteomes" id="UP000006365"/>
    </source>
</evidence>
<keyword evidence="1" id="KW-1003">Cell membrane</keyword>
<dbReference type="InterPro" id="IPR029052">
    <property type="entry name" value="Metallo-depent_PP-like"/>
</dbReference>
<keyword evidence="4" id="KW-0472">Membrane</keyword>
<evidence type="ECO:0000256" key="5">
    <source>
        <dbReference type="ARBA" id="ARBA00023211"/>
    </source>
</evidence>
<evidence type="ECO:0000256" key="4">
    <source>
        <dbReference type="ARBA" id="ARBA00023136"/>
    </source>
</evidence>
<dbReference type="Gene3D" id="3.60.21.10">
    <property type="match status" value="1"/>
</dbReference>
<evidence type="ECO:0000256" key="2">
    <source>
        <dbReference type="ARBA" id="ARBA00022519"/>
    </source>
</evidence>
<dbReference type="GO" id="GO:0009245">
    <property type="term" value="P:lipid A biosynthetic process"/>
    <property type="evidence" value="ECO:0007669"/>
    <property type="project" value="TreeGrafter"/>
</dbReference>
<keyword evidence="5" id="KW-0464">Manganese</keyword>
<dbReference type="SUPFAM" id="SSF56300">
    <property type="entry name" value="Metallo-dependent phosphatases"/>
    <property type="match status" value="1"/>
</dbReference>
<keyword evidence="8" id="KW-1185">Reference proteome</keyword>
<evidence type="ECO:0000256" key="1">
    <source>
        <dbReference type="ARBA" id="ARBA00022475"/>
    </source>
</evidence>
<keyword evidence="2" id="KW-0997">Cell inner membrane</keyword>
<proteinExistence type="predicted"/>
<dbReference type="InterPro" id="IPR004843">
    <property type="entry name" value="Calcineurin-like_PHP"/>
</dbReference>
<dbReference type="Proteomes" id="UP000006365">
    <property type="component" value="Chromosome"/>
</dbReference>
<dbReference type="GO" id="GO:0008758">
    <property type="term" value="F:UDP-2,3-diacylglucosamine hydrolase activity"/>
    <property type="evidence" value="ECO:0007669"/>
    <property type="project" value="TreeGrafter"/>
</dbReference>
<dbReference type="PANTHER" id="PTHR34990">
    <property type="entry name" value="UDP-2,3-DIACYLGLUCOSAMINE HYDROLASE-RELATED"/>
    <property type="match status" value="1"/>
</dbReference>
<dbReference type="RefSeq" id="WP_015723927.1">
    <property type="nucleotide sequence ID" value="NC_014972.1"/>
</dbReference>
<dbReference type="GO" id="GO:0046872">
    <property type="term" value="F:metal ion binding"/>
    <property type="evidence" value="ECO:0007669"/>
    <property type="project" value="UniProtKB-KW"/>
</dbReference>
<dbReference type="EMBL" id="CP002364">
    <property type="protein sequence ID" value="ADW17385.1"/>
    <property type="molecule type" value="Genomic_DNA"/>
</dbReference>
<dbReference type="GO" id="GO:0016020">
    <property type="term" value="C:membrane"/>
    <property type="evidence" value="ECO:0007669"/>
    <property type="project" value="GOC"/>
</dbReference>
<dbReference type="KEGG" id="dpr:Despr_1219"/>
<protein>
    <submittedName>
        <fullName evidence="7">Metallophosphoesterase</fullName>
    </submittedName>
</protein>
<feature type="domain" description="Calcineurin-like phosphoesterase" evidence="6">
    <location>
        <begin position="9"/>
        <end position="206"/>
    </location>
</feature>
<evidence type="ECO:0000313" key="7">
    <source>
        <dbReference type="EMBL" id="ADW17385.1"/>
    </source>
</evidence>
<accession>A0A7U3YL51</accession>
<dbReference type="PANTHER" id="PTHR34990:SF2">
    <property type="entry name" value="BLL8164 PROTEIN"/>
    <property type="match status" value="1"/>
</dbReference>
<organism evidence="7 8">
    <name type="scientific">Desulfobulbus propionicus (strain ATCC 33891 / DSM 2032 / VKM B-1956 / 1pr3)</name>
    <dbReference type="NCBI Taxonomy" id="577650"/>
    <lineage>
        <taxon>Bacteria</taxon>
        <taxon>Pseudomonadati</taxon>
        <taxon>Thermodesulfobacteriota</taxon>
        <taxon>Desulfobulbia</taxon>
        <taxon>Desulfobulbales</taxon>
        <taxon>Desulfobulbaceae</taxon>
        <taxon>Desulfobulbus</taxon>
    </lineage>
</organism>
<gene>
    <name evidence="7" type="ordered locus">Despr_1219</name>
</gene>
<name>A0A7U3YL51_DESPD</name>
<reference evidence="7 8" key="1">
    <citation type="journal article" date="2011" name="Stand. Genomic Sci.">
        <title>Complete genome sequence of Desulfobulbus propionicus type strain (1pr3).</title>
        <authorList>
            <person name="Pagani I."/>
            <person name="Lapidus A."/>
            <person name="Nolan M."/>
            <person name="Lucas S."/>
            <person name="Hammon N."/>
            <person name="Deshpande S."/>
            <person name="Cheng J.F."/>
            <person name="Chertkov O."/>
            <person name="Davenport K."/>
            <person name="Tapia R."/>
            <person name="Han C."/>
            <person name="Goodwin L."/>
            <person name="Pitluck S."/>
            <person name="Liolios K."/>
            <person name="Mavromatis K."/>
            <person name="Ivanova N."/>
            <person name="Mikhailova N."/>
            <person name="Pati A."/>
            <person name="Chen A."/>
            <person name="Palaniappan K."/>
            <person name="Land M."/>
            <person name="Hauser L."/>
            <person name="Chang Y.J."/>
            <person name="Jeffries C.D."/>
            <person name="Detter J.C."/>
            <person name="Brambilla E."/>
            <person name="Kannan K.P."/>
            <person name="Djao O.D."/>
            <person name="Rohde M."/>
            <person name="Pukall R."/>
            <person name="Spring S."/>
            <person name="Goker M."/>
            <person name="Sikorski J."/>
            <person name="Woyke T."/>
            <person name="Bristow J."/>
            <person name="Eisen J.A."/>
            <person name="Markowitz V."/>
            <person name="Hugenholtz P."/>
            <person name="Kyrpides N.C."/>
            <person name="Klenk H.P."/>
        </authorList>
    </citation>
    <scope>NUCLEOTIDE SEQUENCE [LARGE SCALE GENOMIC DNA]</scope>
    <source>
        <strain evidence="8">ATCC 33891 / DSM 2032 / 1pr3</strain>
    </source>
</reference>
<sequence>MPQHHFRSIWISDLHLGTRCLKNEQVLDFLLHTDSDFLYLVGDIFDLVQANKAWHWPAVNDRIVQTVLAKAAGGTQVIYLPGNHDHLLRAFDGLTISNIRIQNTAIHQTVDGRRYLVLHGDTFDPVIRHCPWLATTGSVIYALLLRCNRWCTIRLPAKKRGPRTLSAWLKHQTKRAVNCIGQFDALVAREAAAHRVDGLICGHIHRAGIREIGTTLYTNTGDWVESCTALAENSCGQLGIIEWPTHQPLREAVSVQHENLYRHRCLASPN</sequence>